<dbReference type="EMBL" id="CM047907">
    <property type="protein sequence ID" value="KAJ0084881.1"/>
    <property type="molecule type" value="Genomic_DNA"/>
</dbReference>
<name>A0ACC1AFF9_9ROSI</name>
<gene>
    <name evidence="1" type="ORF">Patl1_30691</name>
</gene>
<evidence type="ECO:0000313" key="2">
    <source>
        <dbReference type="Proteomes" id="UP001164250"/>
    </source>
</evidence>
<dbReference type="Proteomes" id="UP001164250">
    <property type="component" value="Chromosome 11"/>
</dbReference>
<organism evidence="1 2">
    <name type="scientific">Pistacia atlantica</name>
    <dbReference type="NCBI Taxonomy" id="434234"/>
    <lineage>
        <taxon>Eukaryota</taxon>
        <taxon>Viridiplantae</taxon>
        <taxon>Streptophyta</taxon>
        <taxon>Embryophyta</taxon>
        <taxon>Tracheophyta</taxon>
        <taxon>Spermatophyta</taxon>
        <taxon>Magnoliopsida</taxon>
        <taxon>eudicotyledons</taxon>
        <taxon>Gunneridae</taxon>
        <taxon>Pentapetalae</taxon>
        <taxon>rosids</taxon>
        <taxon>malvids</taxon>
        <taxon>Sapindales</taxon>
        <taxon>Anacardiaceae</taxon>
        <taxon>Pistacia</taxon>
    </lineage>
</organism>
<sequence>MAAYSKKEHLVLRLLDELPEHYLDKMTHQNNAGNTILHDTATSNHSLRAADKVLKKAPGLLGMRNNNGETALLRARYGKTNIFNFHAKWRVKEVTISHFMNHWNDSGLTAEGFFAVANFELRVSSKEWLKHTAEGCSVLSVLIATVAFAAAYTVPGGSN</sequence>
<reference evidence="2" key="1">
    <citation type="journal article" date="2023" name="G3 (Bethesda)">
        <title>Genome assembly and association tests identify interacting loci associated with vigor, precocity, and sex in interspecific pistachio rootstocks.</title>
        <authorList>
            <person name="Palmer W."/>
            <person name="Jacygrad E."/>
            <person name="Sagayaradj S."/>
            <person name="Cavanaugh K."/>
            <person name="Han R."/>
            <person name="Bertier L."/>
            <person name="Beede B."/>
            <person name="Kafkas S."/>
            <person name="Golino D."/>
            <person name="Preece J."/>
            <person name="Michelmore R."/>
        </authorList>
    </citation>
    <scope>NUCLEOTIDE SEQUENCE [LARGE SCALE GENOMIC DNA]</scope>
</reference>
<keyword evidence="2" id="KW-1185">Reference proteome</keyword>
<comment type="caution">
    <text evidence="1">The sequence shown here is derived from an EMBL/GenBank/DDBJ whole genome shotgun (WGS) entry which is preliminary data.</text>
</comment>
<protein>
    <submittedName>
        <fullName evidence="1">Uncharacterized protein</fullName>
    </submittedName>
</protein>
<accession>A0ACC1AFF9</accession>
<proteinExistence type="predicted"/>
<evidence type="ECO:0000313" key="1">
    <source>
        <dbReference type="EMBL" id="KAJ0084881.1"/>
    </source>
</evidence>